<dbReference type="InterPro" id="IPR028081">
    <property type="entry name" value="Leu-bd"/>
</dbReference>
<feature type="domain" description="Leucine-binding protein" evidence="3">
    <location>
        <begin position="51"/>
        <end position="395"/>
    </location>
</feature>
<accession>E3J985</accession>
<keyword evidence="2" id="KW-0732">Signal</keyword>
<dbReference type="KEGG" id="fri:FraEuI1c_4103"/>
<gene>
    <name evidence="4" type="ordered locus">FraEuI1c_4103</name>
</gene>
<evidence type="ECO:0000313" key="5">
    <source>
        <dbReference type="Proteomes" id="UP000002484"/>
    </source>
</evidence>
<name>E3J985_PSEI1</name>
<dbReference type="PANTHER" id="PTHR30483">
    <property type="entry name" value="LEUCINE-SPECIFIC-BINDING PROTEIN"/>
    <property type="match status" value="1"/>
</dbReference>
<keyword evidence="5" id="KW-1185">Reference proteome</keyword>
<dbReference type="InParanoid" id="E3J985"/>
<dbReference type="EMBL" id="CP002299">
    <property type="protein sequence ID" value="ADP82104.1"/>
    <property type="molecule type" value="Genomic_DNA"/>
</dbReference>
<dbReference type="Pfam" id="PF13458">
    <property type="entry name" value="Peripla_BP_6"/>
    <property type="match status" value="1"/>
</dbReference>
<organism evidence="4 5">
    <name type="scientific">Pseudofrankia inefficax (strain DSM 45817 / CECT 9037 / DDB 130130 / EuI1c)</name>
    <name type="common">Frankia inefficax</name>
    <dbReference type="NCBI Taxonomy" id="298654"/>
    <lineage>
        <taxon>Bacteria</taxon>
        <taxon>Bacillati</taxon>
        <taxon>Actinomycetota</taxon>
        <taxon>Actinomycetes</taxon>
        <taxon>Frankiales</taxon>
        <taxon>Frankiaceae</taxon>
        <taxon>Pseudofrankia</taxon>
    </lineage>
</organism>
<dbReference type="OrthoDB" id="4364076at2"/>
<dbReference type="PANTHER" id="PTHR30483:SF6">
    <property type="entry name" value="PERIPLASMIC BINDING PROTEIN OF ABC TRANSPORTER FOR NATURAL AMINO ACIDS"/>
    <property type="match status" value="1"/>
</dbReference>
<comment type="similarity">
    <text evidence="1">Belongs to the leucine-binding protein family.</text>
</comment>
<dbReference type="InterPro" id="IPR051010">
    <property type="entry name" value="BCAA_transport"/>
</dbReference>
<evidence type="ECO:0000256" key="1">
    <source>
        <dbReference type="ARBA" id="ARBA00010062"/>
    </source>
</evidence>
<dbReference type="STRING" id="298654.FraEuI1c_4103"/>
<evidence type="ECO:0000313" key="4">
    <source>
        <dbReference type="EMBL" id="ADP82104.1"/>
    </source>
</evidence>
<evidence type="ECO:0000256" key="2">
    <source>
        <dbReference type="ARBA" id="ARBA00022729"/>
    </source>
</evidence>
<proteinExistence type="inferred from homology"/>
<protein>
    <recommendedName>
        <fullName evidence="3">Leucine-binding protein domain-containing protein</fullName>
    </recommendedName>
</protein>
<dbReference type="InterPro" id="IPR028082">
    <property type="entry name" value="Peripla_BP_I"/>
</dbReference>
<dbReference type="SUPFAM" id="SSF53822">
    <property type="entry name" value="Periplasmic binding protein-like I"/>
    <property type="match status" value="1"/>
</dbReference>
<dbReference type="HOGENOM" id="CLU_054023_0_0_11"/>
<dbReference type="AlphaFoldDB" id="E3J985"/>
<dbReference type="Gene3D" id="3.40.50.2300">
    <property type="match status" value="2"/>
</dbReference>
<evidence type="ECO:0000259" key="3">
    <source>
        <dbReference type="Pfam" id="PF13458"/>
    </source>
</evidence>
<reference evidence="4 5" key="1">
    <citation type="submission" date="2010-10" db="EMBL/GenBank/DDBJ databases">
        <title>Complete sequence of Frankia sp. EuI1c.</title>
        <authorList>
            <consortium name="US DOE Joint Genome Institute"/>
            <person name="Lucas S."/>
            <person name="Copeland A."/>
            <person name="Lapidus A."/>
            <person name="Cheng J.-F."/>
            <person name="Bruce D."/>
            <person name="Goodwin L."/>
            <person name="Pitluck S."/>
            <person name="Chertkov O."/>
            <person name="Detter J.C."/>
            <person name="Han C."/>
            <person name="Tapia R."/>
            <person name="Land M."/>
            <person name="Hauser L."/>
            <person name="Jeffries C."/>
            <person name="Kyrpides N."/>
            <person name="Ivanova N."/>
            <person name="Mikhailova N."/>
            <person name="Beauchemin N."/>
            <person name="Sen A."/>
            <person name="Sur S.A."/>
            <person name="Gtari M."/>
            <person name="Wall L."/>
            <person name="Tisa L."/>
            <person name="Woyke T."/>
        </authorList>
    </citation>
    <scope>NUCLEOTIDE SEQUENCE [LARGE SCALE GENOMIC DNA]</scope>
    <source>
        <strain evidence="5">DSM 45817 / CECT 9037 / EuI1c</strain>
    </source>
</reference>
<sequence length="421" mass="42779" precursor="true">MNPYSPGRRKRYGAVAIGITAVLLGVAACGGSSKAGSGGANASGGASAKTTITVGVLADVTGAAASGNKSSIDGFKAGTYYASREGYTIKYIVADTATNPATTLSMAQKLVTQDHVMAVLAHSGLFFAAAPYLTAHNVPVIGFAEDGREWFSSPNMFSITGPSLNDEVTTTLGQVAKKVGVTSLGVLAYAGAPGSQAAANEAAASARVAGIKVGYQNVQLPIGTTDVGPPTLAMKAAGIDGFLAAVDANTAFVLLKSLQAQGVKLKGVLLPTGYGGDLVQAGPGASQIAQGAYFSLGYEPVEMQTAATKQFESDLKAAGVTGEPTFAQYDGYLTMGLLVRTLKAAGSSPTSASLLTALRGIHDWDGLGLFGPGKTYDINQKKITTGECLFVTRYEGNAFKPVQGALPICGTLTDQKIKPAG</sequence>
<dbReference type="RefSeq" id="WP_013425222.1">
    <property type="nucleotide sequence ID" value="NC_014666.1"/>
</dbReference>
<dbReference type="eggNOG" id="COG0683">
    <property type="taxonomic scope" value="Bacteria"/>
</dbReference>
<dbReference type="Proteomes" id="UP000002484">
    <property type="component" value="Chromosome"/>
</dbReference>